<evidence type="ECO:0000256" key="2">
    <source>
        <dbReference type="SAM" id="Phobius"/>
    </source>
</evidence>
<dbReference type="EMBL" id="CAJPEX010000500">
    <property type="protein sequence ID" value="CAG0916036.1"/>
    <property type="molecule type" value="Genomic_DNA"/>
</dbReference>
<proteinExistence type="predicted"/>
<feature type="compositionally biased region" description="Acidic residues" evidence="1">
    <location>
        <begin position="127"/>
        <end position="137"/>
    </location>
</feature>
<dbReference type="Proteomes" id="UP000678499">
    <property type="component" value="Unassembled WGS sequence"/>
</dbReference>
<dbReference type="EMBL" id="OA882537">
    <property type="protein sequence ID" value="CAD7275884.1"/>
    <property type="molecule type" value="Genomic_DNA"/>
</dbReference>
<gene>
    <name evidence="3" type="ORF">NMOB1V02_LOCUS3670</name>
</gene>
<feature type="non-terminal residue" evidence="3">
    <location>
        <position position="1"/>
    </location>
</feature>
<feature type="region of interest" description="Disordered" evidence="1">
    <location>
        <begin position="547"/>
        <end position="581"/>
    </location>
</feature>
<evidence type="ECO:0000313" key="4">
    <source>
        <dbReference type="Proteomes" id="UP000678499"/>
    </source>
</evidence>
<organism evidence="3">
    <name type="scientific">Notodromas monacha</name>
    <dbReference type="NCBI Taxonomy" id="399045"/>
    <lineage>
        <taxon>Eukaryota</taxon>
        <taxon>Metazoa</taxon>
        <taxon>Ecdysozoa</taxon>
        <taxon>Arthropoda</taxon>
        <taxon>Crustacea</taxon>
        <taxon>Oligostraca</taxon>
        <taxon>Ostracoda</taxon>
        <taxon>Podocopa</taxon>
        <taxon>Podocopida</taxon>
        <taxon>Cypridocopina</taxon>
        <taxon>Cypridoidea</taxon>
        <taxon>Cyprididae</taxon>
        <taxon>Notodromas</taxon>
    </lineage>
</organism>
<keyword evidence="2" id="KW-1133">Transmembrane helix</keyword>
<reference evidence="3" key="1">
    <citation type="submission" date="2020-11" db="EMBL/GenBank/DDBJ databases">
        <authorList>
            <person name="Tran Van P."/>
        </authorList>
    </citation>
    <scope>NUCLEOTIDE SEQUENCE</scope>
</reference>
<sequence>IKKGEMRVRRLEVDRRRLMIGSIVSIVVMSFLSVSVADEHPTSDEDPVTCHNNNNNNKGGCQCCLSCSDAPQAIHPSPTVYPPECFTKCTYIVTKYTAFMSRKCKCPKDLHSDQMFHSKGLTRYSGDDDVGVAEDDGPNISKRQDTSYDDILKDSAEAENSDESDVNVKFQQSKENRHKMMYVYVSLGIQILGALSYLPLLNEQGDAYDGAGAYGGYDDDAVADMTTPRTQEDDAVGTMDRHLPETEDEPVVDTEDDDEDVALDSVMSKTEAGISRGRRAFNVRKREKSSCPQNPFDVCKPRKCKARPTTCAPRTKEDEELEHILAMERQEMGLPEDPCDPSLEPTTETPCTTPPCPAKIPNRKIGPCGRLGPGYLSAYGVYAKTEYRVIYRAKNLTYEVVFPSLIEWETLDYDKYRKKRITSLVTRSGGMKSIMRAFSSVYALDAVPGDDSEYTPPCMLSSKPSTAWKRNTNETWSPDTPEAKECVIRRVSIYKFDSDNDGAAASKEKSWRNNGALGIVSQNQDHGEPDLRISFPTNSIYQRIFSSNAPESKPPAEPPSFLFPTSTKRPYQLGNPEHASPIPQMQKREQHLMVSTPAPSILLDPRQRQQDLTSKTKRSNEKAPNVEEPHLETSTVKDPFAISPALVNGMQGFDPVIMSLSDWTVPGAAGAMDLTPEMRKKMIIRRQQEYFKQYLQQWYASMTSHFMKMKQAKRQETEKQSTGTPKT</sequence>
<keyword evidence="2" id="KW-0472">Membrane</keyword>
<feature type="region of interest" description="Disordered" evidence="1">
    <location>
        <begin position="127"/>
        <end position="148"/>
    </location>
</feature>
<feature type="compositionally biased region" description="Acidic residues" evidence="1">
    <location>
        <begin position="246"/>
        <end position="258"/>
    </location>
</feature>
<keyword evidence="2" id="KW-0812">Transmembrane</keyword>
<keyword evidence="4" id="KW-1185">Reference proteome</keyword>
<feature type="region of interest" description="Disordered" evidence="1">
    <location>
        <begin position="597"/>
        <end position="635"/>
    </location>
</feature>
<feature type="region of interest" description="Disordered" evidence="1">
    <location>
        <begin position="227"/>
        <end position="258"/>
    </location>
</feature>
<evidence type="ECO:0000313" key="3">
    <source>
        <dbReference type="EMBL" id="CAD7275884.1"/>
    </source>
</evidence>
<name>A0A7R9GB73_9CRUS</name>
<feature type="transmembrane region" description="Helical" evidence="2">
    <location>
        <begin position="20"/>
        <end position="37"/>
    </location>
</feature>
<feature type="compositionally biased region" description="Basic and acidic residues" evidence="1">
    <location>
        <begin position="618"/>
        <end position="631"/>
    </location>
</feature>
<dbReference type="AlphaFoldDB" id="A0A7R9GB73"/>
<evidence type="ECO:0000256" key="1">
    <source>
        <dbReference type="SAM" id="MobiDB-lite"/>
    </source>
</evidence>
<accession>A0A7R9GB73</accession>
<protein>
    <submittedName>
        <fullName evidence="3">Uncharacterized protein</fullName>
    </submittedName>
</protein>